<evidence type="ECO:0000313" key="3">
    <source>
        <dbReference type="Proteomes" id="UP000681041"/>
    </source>
</evidence>
<dbReference type="SUPFAM" id="SSF50475">
    <property type="entry name" value="FMN-binding split barrel"/>
    <property type="match status" value="1"/>
</dbReference>
<reference evidence="2" key="1">
    <citation type="submission" date="2020-07" db="EMBL/GenBank/DDBJ databases">
        <title>Methanobacterium. sp. MethCan genome.</title>
        <authorList>
            <person name="Postec A."/>
            <person name="Quemeneur M."/>
        </authorList>
    </citation>
    <scope>NUCLEOTIDE SEQUENCE</scope>
    <source>
        <strain evidence="2">MethCAN</strain>
    </source>
</reference>
<dbReference type="InterPro" id="IPR012349">
    <property type="entry name" value="Split_barrel_FMN-bd"/>
</dbReference>
<evidence type="ECO:0000313" key="2">
    <source>
        <dbReference type="EMBL" id="QUH23774.1"/>
    </source>
</evidence>
<dbReference type="OrthoDB" id="121393at2157"/>
<feature type="domain" description="Pyridoxamine 5'-phosphate oxidase N-terminal" evidence="1">
    <location>
        <begin position="26"/>
        <end position="128"/>
    </location>
</feature>
<dbReference type="Gene3D" id="2.30.110.10">
    <property type="entry name" value="Electron Transport, Fmn-binding Protein, Chain A"/>
    <property type="match status" value="1"/>
</dbReference>
<proteinExistence type="predicted"/>
<organism evidence="2 3">
    <name type="scientific">Methanobacterium alkalithermotolerans</name>
    <dbReference type="NCBI Taxonomy" id="2731220"/>
    <lineage>
        <taxon>Archaea</taxon>
        <taxon>Methanobacteriati</taxon>
        <taxon>Methanobacteriota</taxon>
        <taxon>Methanomada group</taxon>
        <taxon>Methanobacteria</taxon>
        <taxon>Methanobacteriales</taxon>
        <taxon>Methanobacteriaceae</taxon>
        <taxon>Methanobacterium</taxon>
    </lineage>
</organism>
<dbReference type="InterPro" id="IPR011576">
    <property type="entry name" value="Pyridox_Oxase_N"/>
</dbReference>
<keyword evidence="3" id="KW-1185">Reference proteome</keyword>
<dbReference type="GeneID" id="64820775"/>
<dbReference type="Proteomes" id="UP000681041">
    <property type="component" value="Chromosome"/>
</dbReference>
<dbReference type="EMBL" id="CP058560">
    <property type="protein sequence ID" value="QUH23774.1"/>
    <property type="molecule type" value="Genomic_DNA"/>
</dbReference>
<accession>A0A8T8K5G3</accession>
<dbReference type="Pfam" id="PF01243">
    <property type="entry name" value="PNPOx_N"/>
    <property type="match status" value="1"/>
</dbReference>
<sequence length="166" mass="18920">MRKKFDEPLCPPADSTCTPDFIDAKKDISNLLNTESFAVLATQGEGQPYTSLMSFKVTEDLKKIVFSTPQETRKFELLKKSDKVALLVDNRSQTPPSLNRISAVTITGKANIIPPEKAQKWADFLMEKHPYQKSFIFAPSTALVVVDVYRYFLVKRFQEVVEWSPR</sequence>
<gene>
    <name evidence="2" type="ORF">HYG87_08380</name>
</gene>
<protein>
    <submittedName>
        <fullName evidence="2">Pyridoxamine 5'-phosphate oxidase family protein</fullName>
    </submittedName>
</protein>
<dbReference type="AlphaFoldDB" id="A0A8T8K5G3"/>
<dbReference type="KEGG" id="meme:HYG87_08380"/>
<evidence type="ECO:0000259" key="1">
    <source>
        <dbReference type="Pfam" id="PF01243"/>
    </source>
</evidence>
<name>A0A8T8K5G3_9EURY</name>
<dbReference type="RefSeq" id="WP_211532730.1">
    <property type="nucleotide sequence ID" value="NZ_CP058560.1"/>
</dbReference>